<sequence>MEELPLSIILTNVKQSAVRLSKFKHGATTSATEWREELLVALRKVPTWVGTLTHARREEVLPVLINKQTKAFVSGGPGKLRMGKLIQLPPGNATPVLAGMVRKEYGAVLKMLNSTVELAAKWELKDESEGGGEGSPPSDVDEEEADSPPRRRRPPEHSQRPSARRRPSSSPAATGKALSKITKAYHLVMTLARRVQQTPHAFDGGEMEWGVRPATYPTVTQHANDDVPLDTLDDLMDADLPLEALEGYLMYLRGSAIAWHAHLLKMPDFRKGLVVDPRADGWLEWRASERATSHTTNDSVRRRRGVFEKADDVFIGNFTNDIVQHATDGRLSAREPVKYSKAEFAYRLIQFARTMPESMDRDIHFYITYVVDLITQMSKYDVKCVVDYDKLVRQKLATGFLTTWNPDMLHATWMRFLQARVEAGQSTTKKIGEAAAKEGRGAGKSSGGKPTKALVCFQWNAGKCSKKGCKYAHECSNGTGHKQRAGGSQIDMTSIGTQSATSDYSLSLSKASVAKWHEENLEKGTRSAKMATLLLTYLTVWNSVDLSEHGVSLEALREFESSTVEMGAAIPKVTEFADRWAVVFQDDPAVDDLVRSVSLGAGWKFNPDSVVMSGKNYVKEGFDFKKWQSISDAFSFLRPGHFMVKVDIESAYRHFPIALQYLPYHTYRWKAAEAQEALLLLGDVLLFLGLEVAEEKCEGPVQDIVFLGVILCTNADGEGCVTASLPGEKCVRLRTQVSALAEKGWARRKDLERLMGQLACASRVVDGHGSIQAVASGDFSVTCPMGHPTESEMGTFEGYSGLGGTQCLVQPSLLQDFGDSAALLGVQEETERWHGSLFCHPCVANCWLLQIHRGQAHSVLPTETEFRDLEDGLTHYTMNAVAGNTRSTYGTGDKQYCRFAVRADFRPVFPATERTLSLWVTFLARTVKYGCLLAFGACLRKANVTAKKENAFSGTGVMLKTSIRFEGRDKMRVVVSFSKTNQFSERTHKTRIHQRKCSLISAPLDEYTACIPPPGVYLGGFSVGGVGTQTRIAFASTDLESADCANADDDASIDGFPQKPPPPPMDSPWVGTGDLVPAFEILTTHLFANIVAKDASMNFNAFEFASNDSDILPGDSDDESYKSGEPAAEDSVVPPPPQQTFGAACGVGWPFEQVELPEPFRVPNYVGAEHQAAMENEIAKELSEARIFPTGDRLPLGISALGMVEKLRNGKINYRPVWDYSRPAEIGVNDRITLEKDKFSSVKDAYGLLRPGMWMIEVDLDSAYRSVGVASQYWPTQCFELGGSKEEAEDIMRMLMLVEFVSLLGFKVNSTKCEGPKKHMEFLGVILTTDGEMCTAEVSEERITFVLAKAREVELQATRGAVRRKTLESLLGLLTFCGQVV</sequence>
<organism evidence="4 5">
    <name type="scientific">Cymbomonas tetramitiformis</name>
    <dbReference type="NCBI Taxonomy" id="36881"/>
    <lineage>
        <taxon>Eukaryota</taxon>
        <taxon>Viridiplantae</taxon>
        <taxon>Chlorophyta</taxon>
        <taxon>Pyramimonadophyceae</taxon>
        <taxon>Pyramimonadales</taxon>
        <taxon>Pyramimonadaceae</taxon>
        <taxon>Cymbomonas</taxon>
    </lineage>
</organism>
<dbReference type="InterPro" id="IPR052055">
    <property type="entry name" value="Hepadnavirus_pol/RT"/>
</dbReference>
<keyword evidence="1" id="KW-0479">Metal-binding</keyword>
<dbReference type="GO" id="GO:0008270">
    <property type="term" value="F:zinc ion binding"/>
    <property type="evidence" value="ECO:0007669"/>
    <property type="project" value="UniProtKB-KW"/>
</dbReference>
<dbReference type="InterPro" id="IPR043502">
    <property type="entry name" value="DNA/RNA_pol_sf"/>
</dbReference>
<keyword evidence="1" id="KW-0863">Zinc-finger</keyword>
<proteinExistence type="predicted"/>
<dbReference type="PROSITE" id="PS50103">
    <property type="entry name" value="ZF_C3H1"/>
    <property type="match status" value="1"/>
</dbReference>
<feature type="domain" description="C3H1-type" evidence="3">
    <location>
        <begin position="450"/>
        <end position="476"/>
    </location>
</feature>
<evidence type="ECO:0000313" key="4">
    <source>
        <dbReference type="EMBL" id="KAK3279638.1"/>
    </source>
</evidence>
<reference evidence="4 5" key="1">
    <citation type="journal article" date="2015" name="Genome Biol. Evol.">
        <title>Comparative Genomics of a Bacterivorous Green Alga Reveals Evolutionary Causalities and Consequences of Phago-Mixotrophic Mode of Nutrition.</title>
        <authorList>
            <person name="Burns J.A."/>
            <person name="Paasch A."/>
            <person name="Narechania A."/>
            <person name="Kim E."/>
        </authorList>
    </citation>
    <scope>NUCLEOTIDE SEQUENCE [LARGE SCALE GENOMIC DNA]</scope>
    <source>
        <strain evidence="4 5">PLY_AMNH</strain>
    </source>
</reference>
<gene>
    <name evidence="4" type="ORF">CYMTET_12500</name>
</gene>
<evidence type="ECO:0000256" key="2">
    <source>
        <dbReference type="SAM" id="MobiDB-lite"/>
    </source>
</evidence>
<dbReference type="SUPFAM" id="SSF56672">
    <property type="entry name" value="DNA/RNA polymerases"/>
    <property type="match status" value="2"/>
</dbReference>
<accession>A0AAE0GKI2</accession>
<comment type="caution">
    <text evidence="4">The sequence shown here is derived from an EMBL/GenBank/DDBJ whole genome shotgun (WGS) entry which is preliminary data.</text>
</comment>
<keyword evidence="1" id="KW-0862">Zinc</keyword>
<evidence type="ECO:0000256" key="1">
    <source>
        <dbReference type="PROSITE-ProRule" id="PRU00723"/>
    </source>
</evidence>
<evidence type="ECO:0000259" key="3">
    <source>
        <dbReference type="PROSITE" id="PS50103"/>
    </source>
</evidence>
<evidence type="ECO:0000313" key="5">
    <source>
        <dbReference type="Proteomes" id="UP001190700"/>
    </source>
</evidence>
<protein>
    <recommendedName>
        <fullName evidence="3">C3H1-type domain-containing protein</fullName>
    </recommendedName>
</protein>
<name>A0AAE0GKI2_9CHLO</name>
<dbReference type="InterPro" id="IPR000571">
    <property type="entry name" value="Znf_CCCH"/>
</dbReference>
<keyword evidence="5" id="KW-1185">Reference proteome</keyword>
<feature type="zinc finger region" description="C3H1-type" evidence="1">
    <location>
        <begin position="450"/>
        <end position="476"/>
    </location>
</feature>
<dbReference type="EMBL" id="LGRX02004755">
    <property type="protein sequence ID" value="KAK3279638.1"/>
    <property type="molecule type" value="Genomic_DNA"/>
</dbReference>
<dbReference type="PANTHER" id="PTHR33050">
    <property type="entry name" value="REVERSE TRANSCRIPTASE DOMAIN-CONTAINING PROTEIN"/>
    <property type="match status" value="1"/>
</dbReference>
<feature type="region of interest" description="Disordered" evidence="2">
    <location>
        <begin position="124"/>
        <end position="176"/>
    </location>
</feature>
<dbReference type="Proteomes" id="UP001190700">
    <property type="component" value="Unassembled WGS sequence"/>
</dbReference>
<feature type="region of interest" description="Disordered" evidence="2">
    <location>
        <begin position="1108"/>
        <end position="1135"/>
    </location>
</feature>
<dbReference type="PANTHER" id="PTHR33050:SF7">
    <property type="entry name" value="RIBONUCLEASE H"/>
    <property type="match status" value="1"/>
</dbReference>